<dbReference type="Pfam" id="PF17863">
    <property type="entry name" value="AAA_lid_2"/>
    <property type="match status" value="1"/>
</dbReference>
<name>A0A258FTU6_9CAUL</name>
<dbReference type="Gene3D" id="3.40.50.410">
    <property type="entry name" value="von Willebrand factor, type A domain"/>
    <property type="match status" value="1"/>
</dbReference>
<dbReference type="PANTHER" id="PTHR43473">
    <property type="entry name" value="MAGNESIUM-CHELATASE SUBUNIT CHLD, CHLOROPLASTIC"/>
    <property type="match status" value="1"/>
</dbReference>
<dbReference type="InterPro" id="IPR027417">
    <property type="entry name" value="P-loop_NTPase"/>
</dbReference>
<organism evidence="3 4">
    <name type="scientific">Brevundimonas subvibrioides</name>
    <dbReference type="NCBI Taxonomy" id="74313"/>
    <lineage>
        <taxon>Bacteria</taxon>
        <taxon>Pseudomonadati</taxon>
        <taxon>Pseudomonadota</taxon>
        <taxon>Alphaproteobacteria</taxon>
        <taxon>Caulobacterales</taxon>
        <taxon>Caulobacteraceae</taxon>
        <taxon>Brevundimonas</taxon>
    </lineage>
</organism>
<proteinExistence type="predicted"/>
<feature type="region of interest" description="Disordered" evidence="1">
    <location>
        <begin position="253"/>
        <end position="297"/>
    </location>
</feature>
<feature type="compositionally biased region" description="Acidic residues" evidence="1">
    <location>
        <begin position="264"/>
        <end position="293"/>
    </location>
</feature>
<evidence type="ECO:0000313" key="4">
    <source>
        <dbReference type="Proteomes" id="UP000215595"/>
    </source>
</evidence>
<dbReference type="PROSITE" id="PS50234">
    <property type="entry name" value="VWFA"/>
    <property type="match status" value="1"/>
</dbReference>
<dbReference type="SUPFAM" id="SSF52540">
    <property type="entry name" value="P-loop containing nucleoside triphosphate hydrolases"/>
    <property type="match status" value="1"/>
</dbReference>
<gene>
    <name evidence="3" type="ORF">B7Z01_01070</name>
</gene>
<dbReference type="Proteomes" id="UP000215595">
    <property type="component" value="Unassembled WGS sequence"/>
</dbReference>
<dbReference type="EMBL" id="NCEB01000002">
    <property type="protein sequence ID" value="OYX35935.1"/>
    <property type="molecule type" value="Genomic_DNA"/>
</dbReference>
<evidence type="ECO:0000313" key="3">
    <source>
        <dbReference type="EMBL" id="OYX35935.1"/>
    </source>
</evidence>
<dbReference type="SUPFAM" id="SSF53300">
    <property type="entry name" value="vWA-like"/>
    <property type="match status" value="1"/>
</dbReference>
<sequence length="591" mass="62098">MTDTAQVWADAMLAAALLAVDPELGGAAVRAGPGPVRDAWIAGLKGLHSDQTPWRRLPPRIGDDRLLGGLDLAAALGTGTRVLQRGLLAEADGGVLIVPMAERLDGAVAARLTAAIDEGAVRIERDGASERTSTRFVLVALDEGLEDECPPEALLERLAFRLDLDGVGWREALPISATPDDIAEARADLAQVAAPDEAAIHAVCAAAEALGIASVRAPLLTLRAAWALAALEGRDAIQAEDLSTAARLVLSPRATRLPPRPAPDEDTAEPEREPDEAEADTGDDLDPDPDADAPEMQPGELDDLVLEAARAALPEGLEAMWAASGQTIRGAPTRSGPTGAKLPAARRGRRIGSRPGRPDGASSLDLVETLKTAAPWQRLRGQEPGAGRGPLRVRRDDFRIRRFEQRAETTVIFVVDASGSAALQRLAETKGAVELLLAEAYVRRTQVALIAFRKEAAEILLPPTRSLARARRELAALAGGGTTPLASALETAASLALGERAKGRTPLLVVMTDGRGNIALDGGAFRTRAEQDALTACRRIRAAGLSAALIDVSPRPRGDGAKLAEAMGANFASLPYVEAERVRDLVKALEV</sequence>
<accession>A0A258FTU6</accession>
<dbReference type="Gene3D" id="1.10.8.80">
    <property type="entry name" value="Magnesium chelatase subunit I, C-Terminal domain"/>
    <property type="match status" value="1"/>
</dbReference>
<dbReference type="NCBIfam" id="NF009943">
    <property type="entry name" value="PRK13406.1"/>
    <property type="match status" value="1"/>
</dbReference>
<dbReference type="InterPro" id="IPR041628">
    <property type="entry name" value="ChlI/MoxR_AAA_lid"/>
</dbReference>
<dbReference type="Pfam" id="PF13519">
    <property type="entry name" value="VWA_2"/>
    <property type="match status" value="1"/>
</dbReference>
<feature type="region of interest" description="Disordered" evidence="1">
    <location>
        <begin position="327"/>
        <end position="363"/>
    </location>
</feature>
<feature type="domain" description="VWFA" evidence="2">
    <location>
        <begin position="410"/>
        <end position="589"/>
    </location>
</feature>
<evidence type="ECO:0000256" key="1">
    <source>
        <dbReference type="SAM" id="MobiDB-lite"/>
    </source>
</evidence>
<dbReference type="InterPro" id="IPR002035">
    <property type="entry name" value="VWF_A"/>
</dbReference>
<reference evidence="3 4" key="1">
    <citation type="submission" date="2017-03" db="EMBL/GenBank/DDBJ databases">
        <title>Lifting the veil on microbial sulfur biogeochemistry in mining wastewaters.</title>
        <authorList>
            <person name="Kantor R.S."/>
            <person name="Colenbrander Nelson T."/>
            <person name="Marshall S."/>
            <person name="Bennett D."/>
            <person name="Apte S."/>
            <person name="Camacho D."/>
            <person name="Thomas B.C."/>
            <person name="Warren L.A."/>
            <person name="Banfield J.F."/>
        </authorList>
    </citation>
    <scope>NUCLEOTIDE SEQUENCE [LARGE SCALE GENOMIC DNA]</scope>
    <source>
        <strain evidence="3">32-69-9</strain>
    </source>
</reference>
<dbReference type="InterPro" id="IPR036465">
    <property type="entry name" value="vWFA_dom_sf"/>
</dbReference>
<evidence type="ECO:0000259" key="2">
    <source>
        <dbReference type="PROSITE" id="PS50234"/>
    </source>
</evidence>
<protein>
    <recommendedName>
        <fullName evidence="2">VWFA domain-containing protein</fullName>
    </recommendedName>
</protein>
<dbReference type="SMART" id="SM00327">
    <property type="entry name" value="VWA"/>
    <property type="match status" value="1"/>
</dbReference>
<dbReference type="Gene3D" id="3.40.50.300">
    <property type="entry name" value="P-loop containing nucleotide triphosphate hydrolases"/>
    <property type="match status" value="1"/>
</dbReference>
<dbReference type="PANTHER" id="PTHR43473:SF2">
    <property type="entry name" value="MAGNESIUM-CHELATASE SUBUNIT CHLD, CHLOROPLASTIC"/>
    <property type="match status" value="1"/>
</dbReference>
<dbReference type="AlphaFoldDB" id="A0A258FTU6"/>
<comment type="caution">
    <text evidence="3">The sequence shown here is derived from an EMBL/GenBank/DDBJ whole genome shotgun (WGS) entry which is preliminary data.</text>
</comment>